<dbReference type="Proteomes" id="UP000440224">
    <property type="component" value="Unassembled WGS sequence"/>
</dbReference>
<organism evidence="1 2">
    <name type="scientific">Polyangium spumosum</name>
    <dbReference type="NCBI Taxonomy" id="889282"/>
    <lineage>
        <taxon>Bacteria</taxon>
        <taxon>Pseudomonadati</taxon>
        <taxon>Myxococcota</taxon>
        <taxon>Polyangia</taxon>
        <taxon>Polyangiales</taxon>
        <taxon>Polyangiaceae</taxon>
        <taxon>Polyangium</taxon>
    </lineage>
</organism>
<dbReference type="AlphaFoldDB" id="A0A6N7Q3E8"/>
<protein>
    <recommendedName>
        <fullName evidence="3">Tetratricopeptide repeat protein</fullName>
    </recommendedName>
</protein>
<dbReference type="Pfam" id="PF13424">
    <property type="entry name" value="TPR_12"/>
    <property type="match status" value="1"/>
</dbReference>
<evidence type="ECO:0000313" key="2">
    <source>
        <dbReference type="Proteomes" id="UP000440224"/>
    </source>
</evidence>
<sequence>MIRPLDPLHEVSSITRLLKSAPAEEAHAEMARLEALDLDPLRSAARLFAKGALGQREGALDLARESLSAAASAFADLGEIRAGKIARCEAILAAVRRGPRVVYRESITTLEAITREADGDALVEVVATHYRGAAERLLGDAAATQRSLLWALERSQPFLDERAKILNSLGTLYVVMGAHGAARDLLEHAAELHHQHGDVIGEAISFGQLGSAALALGNLERARHFLQRQEWLCSRVGDVFGQARALNFLADVATARGRPDDALALATRAREIAASARPPLRLWIAYATRAIGRARMDLGEPNAREDLEAAATLFGDVGNPLGAALTSWDRAKLEARADAAAPEPGVPSRFFGPASQLAALGLAGRIAEVLRDERTSSAVKAEARASEKAIAAASQGLPHLSVAQEVELLHAEPDELARLAEAKTTAQRNLARLSSFCLAPPGLLVAAVASPSAGTGRPSLPSERSAAAAIADMPGLVVWAWLGGTPLVEVGRDLASLKVALGGDARARLSRVSGARVLSAPLAGEVGPLVEGLDLGPIVAAALSVPPGTLEIGAGITWDPEAEARAVMAGFSTRRDPTDGPA</sequence>
<comment type="caution">
    <text evidence="1">The sequence shown here is derived from an EMBL/GenBank/DDBJ whole genome shotgun (WGS) entry which is preliminary data.</text>
</comment>
<gene>
    <name evidence="1" type="ORF">GF068_38310</name>
</gene>
<proteinExistence type="predicted"/>
<dbReference type="InterPro" id="IPR011990">
    <property type="entry name" value="TPR-like_helical_dom_sf"/>
</dbReference>
<evidence type="ECO:0008006" key="3">
    <source>
        <dbReference type="Google" id="ProtNLM"/>
    </source>
</evidence>
<dbReference type="InterPro" id="IPR019734">
    <property type="entry name" value="TPR_rpt"/>
</dbReference>
<name>A0A6N7Q3E8_9BACT</name>
<accession>A0A6N7Q3E8</accession>
<dbReference type="Gene3D" id="1.25.40.10">
    <property type="entry name" value="Tetratricopeptide repeat domain"/>
    <property type="match status" value="1"/>
</dbReference>
<reference evidence="1 2" key="1">
    <citation type="submission" date="2019-10" db="EMBL/GenBank/DDBJ databases">
        <title>A soil myxobacterium in the family Polyangiaceae.</title>
        <authorList>
            <person name="Li Y."/>
            <person name="Wang J."/>
        </authorList>
    </citation>
    <scope>NUCLEOTIDE SEQUENCE [LARGE SCALE GENOMIC DNA]</scope>
    <source>
        <strain evidence="1 2">DSM 14734</strain>
    </source>
</reference>
<dbReference type="OrthoDB" id="5483589at2"/>
<dbReference type="SMART" id="SM00028">
    <property type="entry name" value="TPR"/>
    <property type="match status" value="3"/>
</dbReference>
<dbReference type="RefSeq" id="WP_153824516.1">
    <property type="nucleotide sequence ID" value="NZ_WJIE01000020.1"/>
</dbReference>
<evidence type="ECO:0000313" key="1">
    <source>
        <dbReference type="EMBL" id="MRG97736.1"/>
    </source>
</evidence>
<dbReference type="EMBL" id="WJIE01000020">
    <property type="protein sequence ID" value="MRG97736.1"/>
    <property type="molecule type" value="Genomic_DNA"/>
</dbReference>
<keyword evidence="2" id="KW-1185">Reference proteome</keyword>
<dbReference type="SUPFAM" id="SSF48452">
    <property type="entry name" value="TPR-like"/>
    <property type="match status" value="1"/>
</dbReference>